<dbReference type="SUPFAM" id="SSF48652">
    <property type="entry name" value="Tetraspanin"/>
    <property type="match status" value="1"/>
</dbReference>
<dbReference type="InterPro" id="IPR008952">
    <property type="entry name" value="Tetraspanin_EC2_sf"/>
</dbReference>
<gene>
    <name evidence="8" type="ORF">C0Q70_09031</name>
</gene>
<feature type="compositionally biased region" description="Polar residues" evidence="6">
    <location>
        <begin position="284"/>
        <end position="300"/>
    </location>
</feature>
<evidence type="ECO:0000256" key="4">
    <source>
        <dbReference type="ARBA" id="ARBA00022989"/>
    </source>
</evidence>
<dbReference type="Pfam" id="PF00335">
    <property type="entry name" value="Tetraspanin"/>
    <property type="match status" value="1"/>
</dbReference>
<keyword evidence="9" id="KW-1185">Reference proteome</keyword>
<evidence type="ECO:0000256" key="5">
    <source>
        <dbReference type="ARBA" id="ARBA00023136"/>
    </source>
</evidence>
<proteinExistence type="inferred from homology"/>
<feature type="compositionally biased region" description="Basic and acidic residues" evidence="6">
    <location>
        <begin position="124"/>
        <end position="134"/>
    </location>
</feature>
<sequence>MVTRERHFARAPLARLDDEPEVEIHSVTTLCSATPYPLTLVDIGEHGVKMLSDFQDDDLSRKEQLLCKTGNEKKQTFALSANQPTCCLLLGNKSEVLVKQVNAGETSAREATEALLSSKPSPWRPEEGITDENKANNALGERGVSVPGSESAGGTNGGEPVESELLFVDEEYLFDNWRVRETMKTNMNSPEILQKSVETEQFTLEKPPKTEHVQVKQKLEYPELVGSTSNNCNKNLSQRVKINSTTDSAASVSANTCNELEDKGPDYTDPVLQRMTSAKEAQKSSDGASGHTNSDEQCQSRVCEDLQKPEYRKTQWEEGLKVKDATHAVPCFVVRRHRNRRPWRWRLTRKRLMSFIFKYCLFVINFFFWVTSVVAIVIGAWVLKERGQLVRDSASFYLDPSAMLCSVGAVAFLVAFVGCLGALRENICLLKTFQVSMIVVLLFEATIGAVVFIFYAMPQVRQHIKAGAEGVIKMAVRLYHDDVELQLWIDLIQKELKCCGASNTDAGYLDWKENPYFNCTPYNPSVERCAVPRSCCIIERGDYINDMCGFDTTNKEVRPS</sequence>
<evidence type="ECO:0000256" key="1">
    <source>
        <dbReference type="ARBA" id="ARBA00004141"/>
    </source>
</evidence>
<keyword evidence="3 7" id="KW-0812">Transmembrane</keyword>
<evidence type="ECO:0000313" key="9">
    <source>
        <dbReference type="Proteomes" id="UP000245119"/>
    </source>
</evidence>
<dbReference type="GO" id="GO:0005886">
    <property type="term" value="C:plasma membrane"/>
    <property type="evidence" value="ECO:0007669"/>
    <property type="project" value="TreeGrafter"/>
</dbReference>
<dbReference type="InterPro" id="IPR018503">
    <property type="entry name" value="Tetraspanin_CS"/>
</dbReference>
<evidence type="ECO:0000256" key="7">
    <source>
        <dbReference type="SAM" id="Phobius"/>
    </source>
</evidence>
<feature type="region of interest" description="Disordered" evidence="6">
    <location>
        <begin position="276"/>
        <end position="300"/>
    </location>
</feature>
<feature type="region of interest" description="Disordered" evidence="6">
    <location>
        <begin position="113"/>
        <end position="160"/>
    </location>
</feature>
<feature type="transmembrane region" description="Helical" evidence="7">
    <location>
        <begin position="435"/>
        <end position="457"/>
    </location>
</feature>
<evidence type="ECO:0000256" key="3">
    <source>
        <dbReference type="ARBA" id="ARBA00022692"/>
    </source>
</evidence>
<evidence type="ECO:0000256" key="2">
    <source>
        <dbReference type="ARBA" id="ARBA00006840"/>
    </source>
</evidence>
<comment type="caution">
    <text evidence="8">The sequence shown here is derived from an EMBL/GenBank/DDBJ whole genome shotgun (WGS) entry which is preliminary data.</text>
</comment>
<dbReference type="OrthoDB" id="2014092at2759"/>
<reference evidence="8 9" key="1">
    <citation type="submission" date="2018-04" db="EMBL/GenBank/DDBJ databases">
        <title>The genome of golden apple snail Pomacea canaliculata provides insight into stress tolerance and invasive adaptation.</title>
        <authorList>
            <person name="Liu C."/>
            <person name="Liu B."/>
            <person name="Ren Y."/>
            <person name="Zhang Y."/>
            <person name="Wang H."/>
            <person name="Li S."/>
            <person name="Jiang F."/>
            <person name="Yin L."/>
            <person name="Zhang G."/>
            <person name="Qian W."/>
            <person name="Fan W."/>
        </authorList>
    </citation>
    <scope>NUCLEOTIDE SEQUENCE [LARGE SCALE GENOMIC DNA]</scope>
    <source>
        <strain evidence="8">SZHN2017</strain>
        <tissue evidence="8">Muscle</tissue>
    </source>
</reference>
<feature type="transmembrane region" description="Helical" evidence="7">
    <location>
        <begin position="401"/>
        <end position="423"/>
    </location>
</feature>
<protein>
    <submittedName>
        <fullName evidence="8">Uncharacterized protein</fullName>
    </submittedName>
</protein>
<comment type="similarity">
    <text evidence="2">Belongs to the tetraspanin (TM4SF) family.</text>
</comment>
<dbReference type="PROSITE" id="PS00421">
    <property type="entry name" value="TM4_1"/>
    <property type="match status" value="1"/>
</dbReference>
<dbReference type="Proteomes" id="UP000245119">
    <property type="component" value="Linkage Group LG5"/>
</dbReference>
<dbReference type="AlphaFoldDB" id="A0A2T7P8N1"/>
<dbReference type="Gene3D" id="1.10.1450.10">
    <property type="entry name" value="Tetraspanin"/>
    <property type="match status" value="1"/>
</dbReference>
<comment type="subcellular location">
    <subcellularLocation>
        <location evidence="1">Membrane</location>
        <topology evidence="1">Multi-pass membrane protein</topology>
    </subcellularLocation>
</comment>
<dbReference type="PRINTS" id="PR00259">
    <property type="entry name" value="TMFOUR"/>
</dbReference>
<accession>A0A2T7P8N1</accession>
<organism evidence="8 9">
    <name type="scientific">Pomacea canaliculata</name>
    <name type="common">Golden apple snail</name>
    <dbReference type="NCBI Taxonomy" id="400727"/>
    <lineage>
        <taxon>Eukaryota</taxon>
        <taxon>Metazoa</taxon>
        <taxon>Spiralia</taxon>
        <taxon>Lophotrochozoa</taxon>
        <taxon>Mollusca</taxon>
        <taxon>Gastropoda</taxon>
        <taxon>Caenogastropoda</taxon>
        <taxon>Architaenioglossa</taxon>
        <taxon>Ampullarioidea</taxon>
        <taxon>Ampullariidae</taxon>
        <taxon>Pomacea</taxon>
    </lineage>
</organism>
<dbReference type="PANTHER" id="PTHR19282:SF477">
    <property type="entry name" value="TETRASPANIN"/>
    <property type="match status" value="1"/>
</dbReference>
<dbReference type="InterPro" id="IPR018499">
    <property type="entry name" value="Tetraspanin/Peripherin"/>
</dbReference>
<name>A0A2T7P8N1_POMCA</name>
<keyword evidence="5 7" id="KW-0472">Membrane</keyword>
<evidence type="ECO:0000313" key="8">
    <source>
        <dbReference type="EMBL" id="PVD29774.1"/>
    </source>
</evidence>
<dbReference type="PANTHER" id="PTHR19282">
    <property type="entry name" value="TETRASPANIN"/>
    <property type="match status" value="1"/>
</dbReference>
<feature type="transmembrane region" description="Helical" evidence="7">
    <location>
        <begin position="356"/>
        <end position="381"/>
    </location>
</feature>
<dbReference type="EMBL" id="PZQS01000005">
    <property type="protein sequence ID" value="PVD29774.1"/>
    <property type="molecule type" value="Genomic_DNA"/>
</dbReference>
<keyword evidence="4 7" id="KW-1133">Transmembrane helix</keyword>
<evidence type="ECO:0000256" key="6">
    <source>
        <dbReference type="SAM" id="MobiDB-lite"/>
    </source>
</evidence>